<gene>
    <name evidence="9" type="primary">Contig18380.g19522</name>
    <name evidence="9" type="ORF">STYLEM_9158</name>
</gene>
<reference evidence="9 10" key="1">
    <citation type="submission" date="2014-06" db="EMBL/GenBank/DDBJ databases">
        <authorList>
            <person name="Swart Estienne"/>
        </authorList>
    </citation>
    <scope>NUCLEOTIDE SEQUENCE [LARGE SCALE GENOMIC DNA]</scope>
    <source>
        <strain evidence="9 10">130c</strain>
    </source>
</reference>
<dbReference type="CDD" id="cd07896">
    <property type="entry name" value="Adenylation_kDNA_ligase_like"/>
    <property type="match status" value="1"/>
</dbReference>
<evidence type="ECO:0000256" key="4">
    <source>
        <dbReference type="ARBA" id="ARBA00022763"/>
    </source>
</evidence>
<dbReference type="GO" id="GO:0006281">
    <property type="term" value="P:DNA repair"/>
    <property type="evidence" value="ECO:0007669"/>
    <property type="project" value="UniProtKB-KW"/>
</dbReference>
<feature type="region of interest" description="Disordered" evidence="6">
    <location>
        <begin position="90"/>
        <end position="117"/>
    </location>
</feature>
<evidence type="ECO:0000256" key="6">
    <source>
        <dbReference type="SAM" id="MobiDB-lite"/>
    </source>
</evidence>
<dbReference type="InterPro" id="IPR016059">
    <property type="entry name" value="DNA_ligase_ATP-dep_CS"/>
</dbReference>
<evidence type="ECO:0000259" key="7">
    <source>
        <dbReference type="Pfam" id="PF01068"/>
    </source>
</evidence>
<name>A0A078AF60_STYLE</name>
<dbReference type="GO" id="GO:0003910">
    <property type="term" value="F:DNA ligase (ATP) activity"/>
    <property type="evidence" value="ECO:0007669"/>
    <property type="project" value="InterPro"/>
</dbReference>
<evidence type="ECO:0000313" key="9">
    <source>
        <dbReference type="EMBL" id="CDW80162.1"/>
    </source>
</evidence>
<dbReference type="OrthoDB" id="411785at2759"/>
<dbReference type="PANTHER" id="PTHR47810">
    <property type="entry name" value="DNA LIGASE"/>
    <property type="match status" value="1"/>
</dbReference>
<dbReference type="NCBIfam" id="NF006592">
    <property type="entry name" value="PRK09125.1"/>
    <property type="match status" value="1"/>
</dbReference>
<dbReference type="PANTHER" id="PTHR47810:SF1">
    <property type="entry name" value="DNA LIGASE B"/>
    <property type="match status" value="1"/>
</dbReference>
<dbReference type="Pfam" id="PF01068">
    <property type="entry name" value="DNA_ligase_A_M"/>
    <property type="match status" value="1"/>
</dbReference>
<evidence type="ECO:0000259" key="8">
    <source>
        <dbReference type="Pfam" id="PF14743"/>
    </source>
</evidence>
<feature type="compositionally biased region" description="Basic and acidic residues" evidence="6">
    <location>
        <begin position="103"/>
        <end position="117"/>
    </location>
</feature>
<evidence type="ECO:0000313" key="10">
    <source>
        <dbReference type="Proteomes" id="UP000039865"/>
    </source>
</evidence>
<dbReference type="InParanoid" id="A0A078AF60"/>
<dbReference type="Gene3D" id="3.30.470.30">
    <property type="entry name" value="DNA ligase/mRNA capping enzyme"/>
    <property type="match status" value="1"/>
</dbReference>
<dbReference type="EMBL" id="CCKQ01008697">
    <property type="protein sequence ID" value="CDW80162.1"/>
    <property type="molecule type" value="Genomic_DNA"/>
</dbReference>
<dbReference type="Proteomes" id="UP000039865">
    <property type="component" value="Unassembled WGS sequence"/>
</dbReference>
<keyword evidence="2 9" id="KW-0436">Ligase</keyword>
<dbReference type="InterPro" id="IPR029319">
    <property type="entry name" value="DNA_ligase_OB"/>
</dbReference>
<dbReference type="AlphaFoldDB" id="A0A078AF60"/>
<keyword evidence="4" id="KW-0227">DNA damage</keyword>
<dbReference type="SUPFAM" id="SSF50249">
    <property type="entry name" value="Nucleic acid-binding proteins"/>
    <property type="match status" value="1"/>
</dbReference>
<dbReference type="InterPro" id="IPR012310">
    <property type="entry name" value="DNA_ligase_ATP-dep_cent"/>
</dbReference>
<evidence type="ECO:0000256" key="5">
    <source>
        <dbReference type="ARBA" id="ARBA00023204"/>
    </source>
</evidence>
<dbReference type="SUPFAM" id="SSF56091">
    <property type="entry name" value="DNA ligase/mRNA capping enzyme, catalytic domain"/>
    <property type="match status" value="1"/>
</dbReference>
<feature type="region of interest" description="Disordered" evidence="6">
    <location>
        <begin position="130"/>
        <end position="163"/>
    </location>
</feature>
<evidence type="ECO:0000256" key="3">
    <source>
        <dbReference type="ARBA" id="ARBA00022705"/>
    </source>
</evidence>
<dbReference type="CDD" id="cd08041">
    <property type="entry name" value="OBF_kDNA_ligase_like"/>
    <property type="match status" value="1"/>
</dbReference>
<feature type="domain" description="DNA ligase OB-like" evidence="8">
    <location>
        <begin position="392"/>
        <end position="456"/>
    </location>
</feature>
<dbReference type="Gene3D" id="2.40.50.140">
    <property type="entry name" value="Nucleic acid-binding proteins"/>
    <property type="match status" value="1"/>
</dbReference>
<keyword evidence="10" id="KW-1185">Reference proteome</keyword>
<feature type="domain" description="ATP-dependent DNA ligase family profile" evidence="7">
    <location>
        <begin position="208"/>
        <end position="378"/>
    </location>
</feature>
<dbReference type="Gene3D" id="3.30.1490.70">
    <property type="match status" value="1"/>
</dbReference>
<sequence>MSASVEVIAGPYELLNPRNKIERVTIAILESNEIQKRFYQKQQLIKTQSEQYGDLENALLGLELILKDFKKDNYLEKDELEKKKKEELRQKEEIKQQKNLGKRQRDPSIDSNDSKKGEIIKRKKADYDIGKVSSDQKQDSDLKKQLIQSSKEEEKKGDVKLSDADQGLRRSVRMAGKEYNFDIDDILDQADQLNSLNGSTGGKCIDVMLAKTFDPETQDPKDWLMSEKLDGVRCYWNGSAMYTRNGHLFYPPDWFKKGLPEDLCLDGELWTKRGDFQKIVSIVRRQDKNEEWKDIKYMVYDAPKAKGTFKQRLRKMEEVISKLGIAHIKVHPHEVCKSYEHLMEELEKVCAKGGEGMMIKDSHCKYENKRSDKLLKVKKFDDAEATVIAHHKGTGRCSNMCGAIEVRGDDGIVFKIGSGFDDKQRMKPPKIGSRVTYKYMGKSNSGKPRFPIFLRVHPGM</sequence>
<dbReference type="InterPro" id="IPR050326">
    <property type="entry name" value="NAD_dep_DNA_ligaseB"/>
</dbReference>
<evidence type="ECO:0000256" key="2">
    <source>
        <dbReference type="ARBA" id="ARBA00022598"/>
    </source>
</evidence>
<dbReference type="GO" id="GO:0005524">
    <property type="term" value="F:ATP binding"/>
    <property type="evidence" value="ECO:0007669"/>
    <property type="project" value="InterPro"/>
</dbReference>
<dbReference type="PROSITE" id="PS00333">
    <property type="entry name" value="DNA_LIGASE_A2"/>
    <property type="match status" value="1"/>
</dbReference>
<proteinExistence type="predicted"/>
<protein>
    <submittedName>
        <fullName evidence="9">Dna ligase</fullName>
    </submittedName>
</protein>
<dbReference type="InterPro" id="IPR012340">
    <property type="entry name" value="NA-bd_OB-fold"/>
</dbReference>
<evidence type="ECO:0000256" key="1">
    <source>
        <dbReference type="ARBA" id="ARBA00001968"/>
    </source>
</evidence>
<keyword evidence="5" id="KW-0234">DNA repair</keyword>
<keyword evidence="3" id="KW-0235">DNA replication</keyword>
<dbReference type="GO" id="GO:0006310">
    <property type="term" value="P:DNA recombination"/>
    <property type="evidence" value="ECO:0007669"/>
    <property type="project" value="InterPro"/>
</dbReference>
<comment type="cofactor">
    <cofactor evidence="1">
        <name>a divalent metal cation</name>
        <dbReference type="ChEBI" id="CHEBI:60240"/>
    </cofactor>
</comment>
<organism evidence="9 10">
    <name type="scientific">Stylonychia lemnae</name>
    <name type="common">Ciliate</name>
    <dbReference type="NCBI Taxonomy" id="5949"/>
    <lineage>
        <taxon>Eukaryota</taxon>
        <taxon>Sar</taxon>
        <taxon>Alveolata</taxon>
        <taxon>Ciliophora</taxon>
        <taxon>Intramacronucleata</taxon>
        <taxon>Spirotrichea</taxon>
        <taxon>Stichotrichia</taxon>
        <taxon>Sporadotrichida</taxon>
        <taxon>Oxytrichidae</taxon>
        <taxon>Stylonychinae</taxon>
        <taxon>Stylonychia</taxon>
    </lineage>
</organism>
<dbReference type="Pfam" id="PF14743">
    <property type="entry name" value="DNA_ligase_OB_2"/>
    <property type="match status" value="1"/>
</dbReference>
<accession>A0A078AF60</accession>
<dbReference type="GO" id="GO:0006260">
    <property type="term" value="P:DNA replication"/>
    <property type="evidence" value="ECO:0007669"/>
    <property type="project" value="UniProtKB-KW"/>
</dbReference>